<name>A0AAN9E0G1_CROPI</name>
<dbReference type="AlphaFoldDB" id="A0AAN9E0G1"/>
<keyword evidence="3" id="KW-1185">Reference proteome</keyword>
<dbReference type="InterPro" id="IPR052997">
    <property type="entry name" value="RRT15-like"/>
</dbReference>
<dbReference type="Proteomes" id="UP001372338">
    <property type="component" value="Unassembled WGS sequence"/>
</dbReference>
<protein>
    <recommendedName>
        <fullName evidence="4">Senescence-associated protein</fullName>
    </recommendedName>
</protein>
<comment type="caution">
    <text evidence="2">The sequence shown here is derived from an EMBL/GenBank/DDBJ whole genome shotgun (WGS) entry which is preliminary data.</text>
</comment>
<accession>A0AAN9E0G1</accession>
<organism evidence="2 3">
    <name type="scientific">Crotalaria pallida</name>
    <name type="common">Smooth rattlebox</name>
    <name type="synonym">Crotalaria striata</name>
    <dbReference type="NCBI Taxonomy" id="3830"/>
    <lineage>
        <taxon>Eukaryota</taxon>
        <taxon>Viridiplantae</taxon>
        <taxon>Streptophyta</taxon>
        <taxon>Embryophyta</taxon>
        <taxon>Tracheophyta</taxon>
        <taxon>Spermatophyta</taxon>
        <taxon>Magnoliopsida</taxon>
        <taxon>eudicotyledons</taxon>
        <taxon>Gunneridae</taxon>
        <taxon>Pentapetalae</taxon>
        <taxon>rosids</taxon>
        <taxon>fabids</taxon>
        <taxon>Fabales</taxon>
        <taxon>Fabaceae</taxon>
        <taxon>Papilionoideae</taxon>
        <taxon>50 kb inversion clade</taxon>
        <taxon>genistoids sensu lato</taxon>
        <taxon>core genistoids</taxon>
        <taxon>Crotalarieae</taxon>
        <taxon>Crotalaria</taxon>
    </lineage>
</organism>
<feature type="compositionally biased region" description="Polar residues" evidence="1">
    <location>
        <begin position="130"/>
        <end position="139"/>
    </location>
</feature>
<proteinExistence type="predicted"/>
<feature type="region of interest" description="Disordered" evidence="1">
    <location>
        <begin position="90"/>
        <end position="141"/>
    </location>
</feature>
<evidence type="ECO:0000313" key="3">
    <source>
        <dbReference type="Proteomes" id="UP001372338"/>
    </source>
</evidence>
<evidence type="ECO:0000313" key="2">
    <source>
        <dbReference type="EMBL" id="KAK7240336.1"/>
    </source>
</evidence>
<reference evidence="2 3" key="1">
    <citation type="submission" date="2024-01" db="EMBL/GenBank/DDBJ databases">
        <title>The genomes of 5 underutilized Papilionoideae crops provide insights into root nodulation and disease resistanc.</title>
        <authorList>
            <person name="Yuan L."/>
        </authorList>
    </citation>
    <scope>NUCLEOTIDE SEQUENCE [LARGE SCALE GENOMIC DNA]</scope>
    <source>
        <strain evidence="2">ZHUSHIDOU_FW_LH</strain>
        <tissue evidence="2">Leaf</tissue>
    </source>
</reference>
<gene>
    <name evidence="2" type="ORF">RIF29_43116</name>
</gene>
<feature type="compositionally biased region" description="Basic and acidic residues" evidence="1">
    <location>
        <begin position="192"/>
        <end position="204"/>
    </location>
</feature>
<evidence type="ECO:0008006" key="4">
    <source>
        <dbReference type="Google" id="ProtNLM"/>
    </source>
</evidence>
<feature type="region of interest" description="Disordered" evidence="1">
    <location>
        <begin position="744"/>
        <end position="763"/>
    </location>
</feature>
<dbReference type="PANTHER" id="PTHR33047">
    <property type="entry name" value="PROTEIN TAR1"/>
    <property type="match status" value="1"/>
</dbReference>
<dbReference type="PANTHER" id="PTHR33047:SF8">
    <property type="entry name" value="REGULATOR OF RDNA TRANSCRIPTION PROTEIN 15"/>
    <property type="match status" value="1"/>
</dbReference>
<feature type="region of interest" description="Disordered" evidence="1">
    <location>
        <begin position="180"/>
        <end position="231"/>
    </location>
</feature>
<evidence type="ECO:0000256" key="1">
    <source>
        <dbReference type="SAM" id="MobiDB-lite"/>
    </source>
</evidence>
<sequence length="763" mass="81828">MIGRADIEGSKSNVAMNAWLPQASYPCGNFSDTSSFKFRRTKGSIGHAFTVRIRTGNQNQTSFYPFVPHEISVLVELILGHLRYLLTDVPPQPNSPPDNVFRPDRPAEAGLGSKNRGNAPPPIHGIIGLESSSTGSSFPADSAKPVPLAVVSLDSRQEQWESLGFPLSVPVLSRLFDARGRGPEGPVPNPSPDRHAATRSRRESSSSSPPTADGFGTGTPVPSPQSQSFSRGYGSILPTSLAYIVPSTRGCSPWRPDAVMSTTGRGRHSVLRIFKGRRGRTGHHATCGALPAAGPYLRLSRFQGGQAICTDGRSARAHAPGFAATVAPSYSSGPGPCPDGRVSAQLGTVTQLPVHPASPVLLTKNGPLGALDSVERLNGAATPSYLFKSDERFARQYRCGPPPEFPLASPRSGIVHHLSGPDRYALTRTLHRRSGSVGSATHRGIPPISFLAPYGFTRPLTRTHVRLLGPCFKTGRMGSPLADARSTQVPKHAESTRTSIHNHHDDVSASMSTARAWATIAICVGPCPESIGRPALAVPHPTEAHRRPPLGRNLPPDWGCIPKQPDSPTAPRGATGSGHDGALTLSGAPFQGTWARSATEDASPDYNSDTEGDRFSWWALPGSLAVTKGILHSPSSVPSTRPKQWGNDGRHPGRRALSLMASGATCVQRLDGSRDSAIHTKYRISLRSSSMQEPRYPLPRVFRIRVSHHRPHEHRLRADGGALNDFDFLGAFGTGFLLFNREETDRTRSGASRHEGDRGAEHL</sequence>
<feature type="region of interest" description="Disordered" evidence="1">
    <location>
        <begin position="539"/>
        <end position="588"/>
    </location>
</feature>
<dbReference type="EMBL" id="JAYWIO010000010">
    <property type="protein sequence ID" value="KAK7240336.1"/>
    <property type="molecule type" value="Genomic_DNA"/>
</dbReference>
<dbReference type="AntiFam" id="ANF00034">
    <property type="entry name" value="Antisense to 5.8S rRNA"/>
</dbReference>